<organism evidence="3 4">
    <name type="scientific">Halorhodospira neutriphila</name>
    <dbReference type="NCBI Taxonomy" id="168379"/>
    <lineage>
        <taxon>Bacteria</taxon>
        <taxon>Pseudomonadati</taxon>
        <taxon>Pseudomonadota</taxon>
        <taxon>Gammaproteobacteria</taxon>
        <taxon>Chromatiales</taxon>
        <taxon>Ectothiorhodospiraceae</taxon>
        <taxon>Halorhodospira</taxon>
    </lineage>
</organism>
<evidence type="ECO:0000259" key="2">
    <source>
        <dbReference type="Pfam" id="PF16582"/>
    </source>
</evidence>
<dbReference type="SUPFAM" id="SSF52467">
    <property type="entry name" value="DHS-like NAD/FAD-binding domain"/>
    <property type="match status" value="1"/>
</dbReference>
<proteinExistence type="predicted"/>
<evidence type="ECO:0000313" key="3">
    <source>
        <dbReference type="EMBL" id="MBK1727768.1"/>
    </source>
</evidence>
<keyword evidence="1" id="KW-0474">Menaquinone biosynthesis</keyword>
<dbReference type="InterPro" id="IPR029035">
    <property type="entry name" value="DHS-like_NAD/FAD-binding_dom"/>
</dbReference>
<feature type="domain" description="Menaquinone biosynthesis protein MenD middle" evidence="2">
    <location>
        <begin position="3"/>
        <end position="163"/>
    </location>
</feature>
<gene>
    <name evidence="3" type="ORF">CKO13_12285</name>
</gene>
<feature type="non-terminal residue" evidence="3">
    <location>
        <position position="163"/>
    </location>
</feature>
<dbReference type="InterPro" id="IPR032264">
    <property type="entry name" value="MenD_middle"/>
</dbReference>
<name>A0ABS1EAN3_9GAMM</name>
<keyword evidence="4" id="KW-1185">Reference proteome</keyword>
<protein>
    <recommendedName>
        <fullName evidence="2">Menaquinone biosynthesis protein MenD middle domain-containing protein</fullName>
    </recommendedName>
</protein>
<evidence type="ECO:0000256" key="1">
    <source>
        <dbReference type="ARBA" id="ARBA00022428"/>
    </source>
</evidence>
<dbReference type="Proteomes" id="UP000738126">
    <property type="component" value="Unassembled WGS sequence"/>
</dbReference>
<reference evidence="3 4" key="1">
    <citation type="journal article" date="2020" name="Microorganisms">
        <title>Osmotic Adaptation and Compatible Solute Biosynthesis of Phototrophic Bacteria as Revealed from Genome Analyses.</title>
        <authorList>
            <person name="Imhoff J.F."/>
            <person name="Rahn T."/>
            <person name="Kunzel S."/>
            <person name="Keller A."/>
            <person name="Neulinger S.C."/>
        </authorList>
    </citation>
    <scope>NUCLEOTIDE SEQUENCE [LARGE SCALE GENOMIC DNA]</scope>
    <source>
        <strain evidence="3 4">DSM 15116</strain>
    </source>
</reference>
<accession>A0ABS1EAN3</accession>
<dbReference type="Pfam" id="PF16582">
    <property type="entry name" value="TPP_enzyme_M_2"/>
    <property type="match status" value="1"/>
</dbReference>
<dbReference type="PANTHER" id="PTHR42916:SF1">
    <property type="entry name" value="PROTEIN PHYLLO, CHLOROPLASTIC"/>
    <property type="match status" value="1"/>
</dbReference>
<dbReference type="Gene3D" id="3.40.50.1220">
    <property type="entry name" value="TPP-binding domain"/>
    <property type="match status" value="1"/>
</dbReference>
<comment type="caution">
    <text evidence="3">The sequence shown here is derived from an EMBL/GenBank/DDBJ whole genome shotgun (WGS) entry which is preliminary data.</text>
</comment>
<sequence length="163" mass="16995">MLLVAGQLEAAEAEAALACAEAAGIPILADIGSQLRLLDHPLVIGGAELLLAAPAGRRALEAAGHVIQLGGRLTGKRLPQWLAERPGPYWLVSRHAGYLDPHWRAEPIQAEIPAFCRALAPPPQGPLPGLEAARAEVAGRTQRALAEGFGEPQAARQIAAALP</sequence>
<dbReference type="PANTHER" id="PTHR42916">
    <property type="entry name" value="2-SUCCINYL-5-ENOLPYRUVYL-6-HYDROXY-3-CYCLOHEXENE-1-CARBOXYLATE SYNTHASE"/>
    <property type="match status" value="1"/>
</dbReference>
<evidence type="ECO:0000313" key="4">
    <source>
        <dbReference type="Proteomes" id="UP000738126"/>
    </source>
</evidence>
<dbReference type="EMBL" id="NRSH01000283">
    <property type="protein sequence ID" value="MBK1727768.1"/>
    <property type="molecule type" value="Genomic_DNA"/>
</dbReference>